<gene>
    <name evidence="1" type="ORF">HKK74_01410</name>
</gene>
<protein>
    <submittedName>
        <fullName evidence="1">Formate dehydrogenase subunit delta</fullName>
    </submittedName>
</protein>
<proteinExistence type="predicted"/>
<dbReference type="Pfam" id="PF11390">
    <property type="entry name" value="FdsD"/>
    <property type="match status" value="1"/>
</dbReference>
<comment type="caution">
    <text evidence="1">The sequence shown here is derived from an EMBL/GenBank/DDBJ whole genome shotgun (WGS) entry which is preliminary data.</text>
</comment>
<dbReference type="RefSeq" id="WP_187241071.1">
    <property type="nucleotide sequence ID" value="NZ_BAAAOK010000011.1"/>
</dbReference>
<name>A0ABR7LHK7_9ACTN</name>
<sequence length="68" mass="7655">MTTNPQVRLVTEIAAQFRHRPQDEAAAEIAAHIRSFWDPRMRSQLLAHVEAGSVTDPLVLAVVRLLPR</sequence>
<organism evidence="1 2">
    <name type="scientific">Actinomadura alba</name>
    <dbReference type="NCBI Taxonomy" id="406431"/>
    <lineage>
        <taxon>Bacteria</taxon>
        <taxon>Bacillati</taxon>
        <taxon>Actinomycetota</taxon>
        <taxon>Actinomycetes</taxon>
        <taxon>Streptosporangiales</taxon>
        <taxon>Thermomonosporaceae</taxon>
        <taxon>Actinomadura</taxon>
    </lineage>
</organism>
<keyword evidence="2" id="KW-1185">Reference proteome</keyword>
<accession>A0ABR7LHK7</accession>
<evidence type="ECO:0000313" key="1">
    <source>
        <dbReference type="EMBL" id="MBC6464163.1"/>
    </source>
</evidence>
<dbReference type="EMBL" id="JABVEC010000001">
    <property type="protein sequence ID" value="MBC6464163.1"/>
    <property type="molecule type" value="Genomic_DNA"/>
</dbReference>
<evidence type="ECO:0000313" key="2">
    <source>
        <dbReference type="Proteomes" id="UP000805614"/>
    </source>
</evidence>
<dbReference type="Proteomes" id="UP000805614">
    <property type="component" value="Unassembled WGS sequence"/>
</dbReference>
<reference evidence="1 2" key="1">
    <citation type="submission" date="2020-06" db="EMBL/GenBank/DDBJ databases">
        <title>Actinomadura xiongansis sp. nov., isolated from soil of Baiyangdian.</title>
        <authorList>
            <person name="Zhang X."/>
        </authorList>
    </citation>
    <scope>NUCLEOTIDE SEQUENCE [LARGE SCALE GENOMIC DNA]</scope>
    <source>
        <strain evidence="1 2">HBUM206468</strain>
    </source>
</reference>
<dbReference type="InterPro" id="IPR021074">
    <property type="entry name" value="Formate_DH_dsu"/>
</dbReference>